<accession>A0A8H4HV29</accession>
<sequence>MSSTIDHVGIHAPKDQFESIIDWYKKALGPVNYREIMRFPGAVGLGSEHPDFWISETDEQCGGFHFAFIAHDHATVDAFHQAAIAAGGKCNGAPGIRAEYHPQYYGAFVLDPLGNNVEVVNHGDIFKKNDAE</sequence>
<reference evidence="1" key="1">
    <citation type="submission" date="2021-08" db="EMBL/GenBank/DDBJ databases">
        <title>Global Aspergillus fumigatus from environmental and clinical sources.</title>
        <authorList>
            <person name="Barber A."/>
            <person name="Sae-Ong T."/>
        </authorList>
    </citation>
    <scope>NUCLEOTIDE SEQUENCE</scope>
    <source>
        <strain evidence="1">NRZ-2016-071</strain>
    </source>
</reference>
<dbReference type="PANTHER" id="PTHR35006:SF2">
    <property type="entry name" value="GLYOXALASE FAMILY PROTEIN (AFU_ORTHOLOGUE AFUA_5G14830)"/>
    <property type="match status" value="1"/>
</dbReference>
<dbReference type="EMBL" id="JAIBSC010000055">
    <property type="protein sequence ID" value="KAH1902936.1"/>
    <property type="molecule type" value="Genomic_DNA"/>
</dbReference>
<proteinExistence type="predicted"/>
<name>A0A8H4HV29_ASPFM</name>
<dbReference type="InterPro" id="IPR029068">
    <property type="entry name" value="Glyas_Bleomycin-R_OHBP_Dase"/>
</dbReference>
<evidence type="ECO:0000313" key="2">
    <source>
        <dbReference type="Proteomes" id="UP000813423"/>
    </source>
</evidence>
<dbReference type="InterPro" id="IPR037523">
    <property type="entry name" value="VOC_core"/>
</dbReference>
<protein>
    <submittedName>
        <fullName evidence="1">Uncharacterized protein</fullName>
    </submittedName>
</protein>
<dbReference type="InterPro" id="IPR004360">
    <property type="entry name" value="Glyas_Fos-R_dOase_dom"/>
</dbReference>
<organism evidence="1 2">
    <name type="scientific">Aspergillus fumigatus</name>
    <name type="common">Neosartorya fumigata</name>
    <dbReference type="NCBI Taxonomy" id="746128"/>
    <lineage>
        <taxon>Eukaryota</taxon>
        <taxon>Fungi</taxon>
        <taxon>Dikarya</taxon>
        <taxon>Ascomycota</taxon>
        <taxon>Pezizomycotina</taxon>
        <taxon>Eurotiomycetes</taxon>
        <taxon>Eurotiomycetidae</taxon>
        <taxon>Eurotiales</taxon>
        <taxon>Aspergillaceae</taxon>
        <taxon>Aspergillus</taxon>
        <taxon>Aspergillus subgen. Fumigati</taxon>
    </lineage>
</organism>
<dbReference type="Pfam" id="PF00903">
    <property type="entry name" value="Glyoxalase"/>
    <property type="match status" value="1"/>
</dbReference>
<gene>
    <name evidence="1" type="ORF">KXV57_007120</name>
</gene>
<dbReference type="CDD" id="cd07262">
    <property type="entry name" value="VOC_like"/>
    <property type="match status" value="1"/>
</dbReference>
<dbReference type="SUPFAM" id="SSF54593">
    <property type="entry name" value="Glyoxalase/Bleomycin resistance protein/Dihydroxybiphenyl dioxygenase"/>
    <property type="match status" value="1"/>
</dbReference>
<dbReference type="Gene3D" id="3.10.180.10">
    <property type="entry name" value="2,3-Dihydroxybiphenyl 1,2-Dioxygenase, domain 1"/>
    <property type="match status" value="1"/>
</dbReference>
<dbReference type="PROSITE" id="PS51819">
    <property type="entry name" value="VOC"/>
    <property type="match status" value="1"/>
</dbReference>
<dbReference type="Proteomes" id="UP000813423">
    <property type="component" value="Unassembled WGS sequence"/>
</dbReference>
<dbReference type="AlphaFoldDB" id="A0A8H4HV29"/>
<dbReference type="PANTHER" id="PTHR35006">
    <property type="entry name" value="GLYOXALASE FAMILY PROTEIN (AFU_ORTHOLOGUE AFUA_5G14830)"/>
    <property type="match status" value="1"/>
</dbReference>
<comment type="caution">
    <text evidence="1">The sequence shown here is derived from an EMBL/GenBank/DDBJ whole genome shotgun (WGS) entry which is preliminary data.</text>
</comment>
<evidence type="ECO:0000313" key="1">
    <source>
        <dbReference type="EMBL" id="KAH1902936.1"/>
    </source>
</evidence>